<feature type="active site" description="Nucleophile" evidence="7">
    <location>
        <position position="93"/>
    </location>
</feature>
<dbReference type="GO" id="GO:0008614">
    <property type="term" value="P:pyridoxine metabolic process"/>
    <property type="evidence" value="ECO:0007669"/>
    <property type="project" value="TreeGrafter"/>
</dbReference>
<evidence type="ECO:0000256" key="3">
    <source>
        <dbReference type="ARBA" id="ARBA00022801"/>
    </source>
</evidence>
<feature type="active site" description="Charge relay system" evidence="7">
    <location>
        <position position="219"/>
    </location>
</feature>
<feature type="active site" description="Charge relay system" evidence="7">
    <location>
        <position position="217"/>
    </location>
</feature>
<dbReference type="PROSITE" id="PS01236">
    <property type="entry name" value="PDXT_SNO_1"/>
    <property type="match status" value="1"/>
</dbReference>
<evidence type="ECO:0000256" key="6">
    <source>
        <dbReference type="ARBA" id="ARBA00049534"/>
    </source>
</evidence>
<reference evidence="10" key="1">
    <citation type="submission" date="2016-05" db="EMBL/GenBank/DDBJ databases">
        <title>Comparative genomics of biotechnologically important yeasts.</title>
        <authorList>
            <consortium name="DOE Joint Genome Institute"/>
            <person name="Riley R."/>
            <person name="Haridas S."/>
            <person name="Wolfe K.H."/>
            <person name="Lopes M.R."/>
            <person name="Hittinger C.T."/>
            <person name="Goker M."/>
            <person name="Salamov A."/>
            <person name="Wisecaver J."/>
            <person name="Long T.M."/>
            <person name="Aerts A.L."/>
            <person name="Barry K."/>
            <person name="Choi C."/>
            <person name="Clum A."/>
            <person name="Coughlan A.Y."/>
            <person name="Deshpande S."/>
            <person name="Douglass A.P."/>
            <person name="Hanson S.J."/>
            <person name="Klenk H.-P."/>
            <person name="Labutti K."/>
            <person name="Lapidus A."/>
            <person name="Lindquist E."/>
            <person name="Lipzen A."/>
            <person name="Meier-Kolthoff J.P."/>
            <person name="Ohm R.A."/>
            <person name="Otillar R.P."/>
            <person name="Pangilinan J."/>
            <person name="Peng Y."/>
            <person name="Rokas A."/>
            <person name="Rosa C.A."/>
            <person name="Scheuner C."/>
            <person name="Sibirny A.A."/>
            <person name="Slot J.C."/>
            <person name="Stielow J.B."/>
            <person name="Sun H."/>
            <person name="Kurtzman C.P."/>
            <person name="Blackwell M."/>
            <person name="Grigoriev I.V."/>
            <person name="Jeffries T.W."/>
        </authorList>
    </citation>
    <scope>NUCLEOTIDE SEQUENCE [LARGE SCALE GENOMIC DNA]</scope>
    <source>
        <strain evidence="10">NRRL Y-12698</strain>
    </source>
</reference>
<dbReference type="PANTHER" id="PTHR31559">
    <property type="entry name" value="PYRIDOXAL 5'-PHOSPHATE SYNTHASE SUBUNIT SNO"/>
    <property type="match status" value="1"/>
</dbReference>
<comment type="catalytic activity">
    <reaction evidence="6">
        <text>L-glutamine + H2O = L-glutamate + NH4(+)</text>
        <dbReference type="Rhea" id="RHEA:15889"/>
        <dbReference type="ChEBI" id="CHEBI:15377"/>
        <dbReference type="ChEBI" id="CHEBI:28938"/>
        <dbReference type="ChEBI" id="CHEBI:29985"/>
        <dbReference type="ChEBI" id="CHEBI:58359"/>
        <dbReference type="EC" id="3.5.1.2"/>
    </reaction>
</comment>
<evidence type="ECO:0000256" key="8">
    <source>
        <dbReference type="PIRSR" id="PIRSR005639-2"/>
    </source>
</evidence>
<evidence type="ECO:0000313" key="10">
    <source>
        <dbReference type="Proteomes" id="UP000094336"/>
    </source>
</evidence>
<dbReference type="GO" id="GO:0042823">
    <property type="term" value="P:pyridoxal phosphate biosynthetic process"/>
    <property type="evidence" value="ECO:0007669"/>
    <property type="project" value="InterPro"/>
</dbReference>
<dbReference type="PROSITE" id="PS51130">
    <property type="entry name" value="PDXT_SNO_2"/>
    <property type="match status" value="1"/>
</dbReference>
<feature type="binding site" evidence="8">
    <location>
        <position position="122"/>
    </location>
    <ligand>
        <name>L-glutamine</name>
        <dbReference type="ChEBI" id="CHEBI:58359"/>
    </ligand>
</feature>
<dbReference type="Pfam" id="PF01174">
    <property type="entry name" value="SNO"/>
    <property type="match status" value="2"/>
</dbReference>
<keyword evidence="10" id="KW-1185">Reference proteome</keyword>
<keyword evidence="4" id="KW-0315">Glutamine amidotransferase</keyword>
<dbReference type="PIRSF" id="PIRSF005639">
    <property type="entry name" value="Glut_amidoT_SNO"/>
    <property type="match status" value="1"/>
</dbReference>
<dbReference type="InterPro" id="IPR002161">
    <property type="entry name" value="PdxT/SNO"/>
</dbReference>
<dbReference type="InterPro" id="IPR021196">
    <property type="entry name" value="PdxT/SNO_CS"/>
</dbReference>
<gene>
    <name evidence="9" type="ORF">BABINDRAFT_161538</name>
</gene>
<dbReference type="GO" id="GO:0005829">
    <property type="term" value="C:cytosol"/>
    <property type="evidence" value="ECO:0007669"/>
    <property type="project" value="TreeGrafter"/>
</dbReference>
<protein>
    <recommendedName>
        <fullName evidence="2">glutaminase</fullName>
        <ecNumber evidence="2">3.5.1.2</ecNumber>
    </recommendedName>
</protein>
<evidence type="ECO:0000256" key="7">
    <source>
        <dbReference type="PIRSR" id="PIRSR005639-1"/>
    </source>
</evidence>
<feature type="binding site" evidence="8">
    <location>
        <begin position="153"/>
        <end position="154"/>
    </location>
    <ligand>
        <name>L-glutamine</name>
        <dbReference type="ChEBI" id="CHEBI:58359"/>
    </ligand>
</feature>
<dbReference type="AlphaFoldDB" id="A0A1E3QQC8"/>
<dbReference type="GO" id="GO:0016829">
    <property type="term" value="F:lyase activity"/>
    <property type="evidence" value="ECO:0007669"/>
    <property type="project" value="UniProtKB-KW"/>
</dbReference>
<dbReference type="OrthoDB" id="2039at2759"/>
<dbReference type="RefSeq" id="XP_018985188.1">
    <property type="nucleotide sequence ID" value="XM_019128861.1"/>
</dbReference>
<dbReference type="EMBL" id="KV454431">
    <property type="protein sequence ID" value="ODQ79860.1"/>
    <property type="molecule type" value="Genomic_DNA"/>
</dbReference>
<feature type="binding site" evidence="8">
    <location>
        <begin position="61"/>
        <end position="63"/>
    </location>
    <ligand>
        <name>L-glutamine</name>
        <dbReference type="ChEBI" id="CHEBI:58359"/>
    </ligand>
</feature>
<organism evidence="9 10">
    <name type="scientific">Babjeviella inositovora NRRL Y-12698</name>
    <dbReference type="NCBI Taxonomy" id="984486"/>
    <lineage>
        <taxon>Eukaryota</taxon>
        <taxon>Fungi</taxon>
        <taxon>Dikarya</taxon>
        <taxon>Ascomycota</taxon>
        <taxon>Saccharomycotina</taxon>
        <taxon>Pichiomycetes</taxon>
        <taxon>Serinales incertae sedis</taxon>
        <taxon>Babjeviella</taxon>
    </lineage>
</organism>
<dbReference type="NCBIfam" id="TIGR03800">
    <property type="entry name" value="PLP_synth_Pdx2"/>
    <property type="match status" value="1"/>
</dbReference>
<dbReference type="GO" id="GO:0004359">
    <property type="term" value="F:glutaminase activity"/>
    <property type="evidence" value="ECO:0007669"/>
    <property type="project" value="UniProtKB-EC"/>
</dbReference>
<proteinExistence type="inferred from homology"/>
<dbReference type="InterPro" id="IPR029062">
    <property type="entry name" value="Class_I_gatase-like"/>
</dbReference>
<dbReference type="GO" id="GO:1903600">
    <property type="term" value="C:glutaminase complex"/>
    <property type="evidence" value="ECO:0007669"/>
    <property type="project" value="TreeGrafter"/>
</dbReference>
<dbReference type="GeneID" id="30146714"/>
<evidence type="ECO:0000256" key="4">
    <source>
        <dbReference type="ARBA" id="ARBA00022962"/>
    </source>
</evidence>
<dbReference type="SUPFAM" id="SSF52317">
    <property type="entry name" value="Class I glutamine amidotransferase-like"/>
    <property type="match status" value="1"/>
</dbReference>
<dbReference type="Gene3D" id="3.40.50.880">
    <property type="match status" value="1"/>
</dbReference>
<evidence type="ECO:0000256" key="1">
    <source>
        <dbReference type="ARBA" id="ARBA00008345"/>
    </source>
</evidence>
<dbReference type="Proteomes" id="UP000094336">
    <property type="component" value="Unassembled WGS sequence"/>
</dbReference>
<dbReference type="EC" id="3.5.1.2" evidence="2"/>
<evidence type="ECO:0000256" key="2">
    <source>
        <dbReference type="ARBA" id="ARBA00012918"/>
    </source>
</evidence>
<sequence>MTELKHITIGVLALQGAFVEHIRHLANAIKNGQYEEYHFSFPQVKTPEELATCDALIIPGGESTAMSLIAERTGMLSPLMDFINLEKPVWGTCAGLIFLAKQCVNGKEGQHFLGGMDIEVTRNAFGRQMDSFIADLDFSDFIDGVNMFPTTFIRAPVVSKLLDPPGAIHKRDTEASIIYSKNTYCNPHKVQVLKLLEDRNGFIVAVRQGNKLGTSFHPELSADSRFHKWFVDEFVLGKSY</sequence>
<dbReference type="STRING" id="984486.A0A1E3QQC8"/>
<evidence type="ECO:0000256" key="5">
    <source>
        <dbReference type="ARBA" id="ARBA00023239"/>
    </source>
</evidence>
<keyword evidence="3" id="KW-0378">Hydrolase</keyword>
<dbReference type="HAMAP" id="MF_01615">
    <property type="entry name" value="PdxT"/>
    <property type="match status" value="1"/>
</dbReference>
<evidence type="ECO:0000313" key="9">
    <source>
        <dbReference type="EMBL" id="ODQ79860.1"/>
    </source>
</evidence>
<accession>A0A1E3QQC8</accession>
<dbReference type="PROSITE" id="PS51273">
    <property type="entry name" value="GATASE_TYPE_1"/>
    <property type="match status" value="1"/>
</dbReference>
<dbReference type="PANTHER" id="PTHR31559:SF0">
    <property type="entry name" value="PYRIDOXAL 5'-PHOSPHATE SYNTHASE SUBUNIT SNO1-RELATED"/>
    <property type="match status" value="1"/>
</dbReference>
<name>A0A1E3QQC8_9ASCO</name>
<keyword evidence="5" id="KW-0456">Lyase</keyword>
<comment type="similarity">
    <text evidence="1">Belongs to the glutaminase PdxT/SNO family.</text>
</comment>
<dbReference type="CDD" id="cd01749">
    <property type="entry name" value="GATase1_PB"/>
    <property type="match status" value="1"/>
</dbReference>